<dbReference type="PANTHER" id="PTHR35908:SF1">
    <property type="entry name" value="CONSERVED PROTEIN"/>
    <property type="match status" value="1"/>
</dbReference>
<dbReference type="SUPFAM" id="SSF54593">
    <property type="entry name" value="Glyoxalase/Bleomycin resistance protein/Dihydroxybiphenyl dioxygenase"/>
    <property type="match status" value="1"/>
</dbReference>
<dbReference type="Pfam" id="PF18029">
    <property type="entry name" value="Glyoxalase_6"/>
    <property type="match status" value="1"/>
</dbReference>
<name>A0ABP6GMG1_9ACTN</name>
<proteinExistence type="predicted"/>
<dbReference type="PROSITE" id="PS51819">
    <property type="entry name" value="VOC"/>
    <property type="match status" value="1"/>
</dbReference>
<sequence length="135" mass="15275">MWHRGFMIAKLQCLVVDCPDPLALAEFYAAILGWRVEADEEPDWVWLTEPGTGRRIAFQGVKGEYVPARWPHPEHPQQMHLDFDVPSREDVERAREQVVALGAVFLHDSGGKERGFVVFSDPAGHPFCLCYGQEG</sequence>
<dbReference type="Proteomes" id="UP001500886">
    <property type="component" value="Unassembled WGS sequence"/>
</dbReference>
<evidence type="ECO:0000259" key="1">
    <source>
        <dbReference type="PROSITE" id="PS51819"/>
    </source>
</evidence>
<dbReference type="PANTHER" id="PTHR35908">
    <property type="entry name" value="HYPOTHETICAL FUSION PROTEIN"/>
    <property type="match status" value="1"/>
</dbReference>
<protein>
    <submittedName>
        <fullName evidence="2">VOC family protein</fullName>
    </submittedName>
</protein>
<dbReference type="Gene3D" id="3.10.180.10">
    <property type="entry name" value="2,3-Dihydroxybiphenyl 1,2-Dioxygenase, domain 1"/>
    <property type="match status" value="1"/>
</dbReference>
<evidence type="ECO:0000313" key="2">
    <source>
        <dbReference type="EMBL" id="GAA2724654.1"/>
    </source>
</evidence>
<dbReference type="InterPro" id="IPR041581">
    <property type="entry name" value="Glyoxalase_6"/>
</dbReference>
<dbReference type="InterPro" id="IPR029068">
    <property type="entry name" value="Glyas_Bleomycin-R_OHBP_Dase"/>
</dbReference>
<comment type="caution">
    <text evidence="2">The sequence shown here is derived from an EMBL/GenBank/DDBJ whole genome shotgun (WGS) entry which is preliminary data.</text>
</comment>
<dbReference type="EMBL" id="BAAASL010000027">
    <property type="protein sequence ID" value="GAA2724654.1"/>
    <property type="molecule type" value="Genomic_DNA"/>
</dbReference>
<organism evidence="2 3">
    <name type="scientific">Streptomyces luteosporeus</name>
    <dbReference type="NCBI Taxonomy" id="173856"/>
    <lineage>
        <taxon>Bacteria</taxon>
        <taxon>Bacillati</taxon>
        <taxon>Actinomycetota</taxon>
        <taxon>Actinomycetes</taxon>
        <taxon>Kitasatosporales</taxon>
        <taxon>Streptomycetaceae</taxon>
        <taxon>Streptomyces</taxon>
    </lineage>
</organism>
<dbReference type="InterPro" id="IPR037523">
    <property type="entry name" value="VOC_core"/>
</dbReference>
<feature type="domain" description="VOC" evidence="1">
    <location>
        <begin position="10"/>
        <end position="132"/>
    </location>
</feature>
<keyword evidence="3" id="KW-1185">Reference proteome</keyword>
<accession>A0ABP6GMG1</accession>
<reference evidence="3" key="1">
    <citation type="journal article" date="2019" name="Int. J. Syst. Evol. Microbiol.">
        <title>The Global Catalogue of Microorganisms (GCM) 10K type strain sequencing project: providing services to taxonomists for standard genome sequencing and annotation.</title>
        <authorList>
            <consortium name="The Broad Institute Genomics Platform"/>
            <consortium name="The Broad Institute Genome Sequencing Center for Infectious Disease"/>
            <person name="Wu L."/>
            <person name="Ma J."/>
        </authorList>
    </citation>
    <scope>NUCLEOTIDE SEQUENCE [LARGE SCALE GENOMIC DNA]</scope>
    <source>
        <strain evidence="3">JCM 4542</strain>
    </source>
</reference>
<dbReference type="CDD" id="cd06587">
    <property type="entry name" value="VOC"/>
    <property type="match status" value="1"/>
</dbReference>
<evidence type="ECO:0000313" key="3">
    <source>
        <dbReference type="Proteomes" id="UP001500886"/>
    </source>
</evidence>
<gene>
    <name evidence="2" type="ORF">GCM10010315_54950</name>
</gene>